<evidence type="ECO:0000313" key="3">
    <source>
        <dbReference type="Proteomes" id="UP000765509"/>
    </source>
</evidence>
<dbReference type="EMBL" id="AVOT02012121">
    <property type="protein sequence ID" value="MBW0493552.1"/>
    <property type="molecule type" value="Genomic_DNA"/>
</dbReference>
<proteinExistence type="predicted"/>
<dbReference type="AlphaFoldDB" id="A0A9Q3D131"/>
<sequence length="117" mass="13259">MNVGFDYAKKKWDKRNKVPDFKVGDLALVSTLNINNIKIPNKLKDSYVGPFVSVTLHGTNAVQVELSGESENKHPTFPVRLIKPYQPGYKEFIPLRNPTPLTIPPVEQSEDKKKKIN</sequence>
<reference evidence="2" key="1">
    <citation type="submission" date="2021-03" db="EMBL/GenBank/DDBJ databases">
        <title>Draft genome sequence of rust myrtle Austropuccinia psidii MF-1, a brazilian biotype.</title>
        <authorList>
            <person name="Quecine M.C."/>
            <person name="Pachon D.M.R."/>
            <person name="Bonatelli M.L."/>
            <person name="Correr F.H."/>
            <person name="Franceschini L.M."/>
            <person name="Leite T.F."/>
            <person name="Margarido G.R.A."/>
            <person name="Almeida C.A."/>
            <person name="Ferrarezi J.A."/>
            <person name="Labate C.A."/>
        </authorList>
    </citation>
    <scope>NUCLEOTIDE SEQUENCE</scope>
    <source>
        <strain evidence="2">MF-1</strain>
    </source>
</reference>
<name>A0A9Q3D131_9BASI</name>
<accession>A0A9Q3D131</accession>
<keyword evidence="3" id="KW-1185">Reference proteome</keyword>
<evidence type="ECO:0000256" key="1">
    <source>
        <dbReference type="SAM" id="MobiDB-lite"/>
    </source>
</evidence>
<protein>
    <submittedName>
        <fullName evidence="2">Uncharacterized protein</fullName>
    </submittedName>
</protein>
<gene>
    <name evidence="2" type="ORF">O181_033267</name>
</gene>
<comment type="caution">
    <text evidence="2">The sequence shown here is derived from an EMBL/GenBank/DDBJ whole genome shotgun (WGS) entry which is preliminary data.</text>
</comment>
<evidence type="ECO:0000313" key="2">
    <source>
        <dbReference type="EMBL" id="MBW0493552.1"/>
    </source>
</evidence>
<organism evidence="2 3">
    <name type="scientific">Austropuccinia psidii MF-1</name>
    <dbReference type="NCBI Taxonomy" id="1389203"/>
    <lineage>
        <taxon>Eukaryota</taxon>
        <taxon>Fungi</taxon>
        <taxon>Dikarya</taxon>
        <taxon>Basidiomycota</taxon>
        <taxon>Pucciniomycotina</taxon>
        <taxon>Pucciniomycetes</taxon>
        <taxon>Pucciniales</taxon>
        <taxon>Sphaerophragmiaceae</taxon>
        <taxon>Austropuccinia</taxon>
    </lineage>
</organism>
<feature type="region of interest" description="Disordered" evidence="1">
    <location>
        <begin position="96"/>
        <end position="117"/>
    </location>
</feature>
<dbReference type="Proteomes" id="UP000765509">
    <property type="component" value="Unassembled WGS sequence"/>
</dbReference>